<feature type="transmembrane region" description="Helical" evidence="1">
    <location>
        <begin position="12"/>
        <end position="30"/>
    </location>
</feature>
<name>A0A0E9SBU6_ANGAN</name>
<evidence type="ECO:0000313" key="2">
    <source>
        <dbReference type="EMBL" id="JAH38726.1"/>
    </source>
</evidence>
<evidence type="ECO:0000256" key="1">
    <source>
        <dbReference type="SAM" id="Phobius"/>
    </source>
</evidence>
<keyword evidence="1" id="KW-0812">Transmembrane</keyword>
<keyword evidence="1" id="KW-1133">Transmembrane helix</keyword>
<reference evidence="2" key="2">
    <citation type="journal article" date="2015" name="Fish Shellfish Immunol.">
        <title>Early steps in the European eel (Anguilla anguilla)-Vibrio vulnificus interaction in the gills: Role of the RtxA13 toxin.</title>
        <authorList>
            <person name="Callol A."/>
            <person name="Pajuelo D."/>
            <person name="Ebbesson L."/>
            <person name="Teles M."/>
            <person name="MacKenzie S."/>
            <person name="Amaro C."/>
        </authorList>
    </citation>
    <scope>NUCLEOTIDE SEQUENCE</scope>
</reference>
<keyword evidence="1" id="KW-0472">Membrane</keyword>
<organism evidence="2">
    <name type="scientific">Anguilla anguilla</name>
    <name type="common">European freshwater eel</name>
    <name type="synonym">Muraena anguilla</name>
    <dbReference type="NCBI Taxonomy" id="7936"/>
    <lineage>
        <taxon>Eukaryota</taxon>
        <taxon>Metazoa</taxon>
        <taxon>Chordata</taxon>
        <taxon>Craniata</taxon>
        <taxon>Vertebrata</taxon>
        <taxon>Euteleostomi</taxon>
        <taxon>Actinopterygii</taxon>
        <taxon>Neopterygii</taxon>
        <taxon>Teleostei</taxon>
        <taxon>Anguilliformes</taxon>
        <taxon>Anguillidae</taxon>
        <taxon>Anguilla</taxon>
    </lineage>
</organism>
<dbReference type="AlphaFoldDB" id="A0A0E9SBU6"/>
<proteinExistence type="predicted"/>
<reference evidence="2" key="1">
    <citation type="submission" date="2014-11" db="EMBL/GenBank/DDBJ databases">
        <authorList>
            <person name="Amaro Gonzalez C."/>
        </authorList>
    </citation>
    <scope>NUCLEOTIDE SEQUENCE</scope>
</reference>
<protein>
    <submittedName>
        <fullName evidence="2">Uncharacterized protein</fullName>
    </submittedName>
</protein>
<dbReference type="EMBL" id="GBXM01069851">
    <property type="protein sequence ID" value="JAH38726.1"/>
    <property type="molecule type" value="Transcribed_RNA"/>
</dbReference>
<accession>A0A0E9SBU6</accession>
<sequence length="44" mass="5384">MQRHLCIAQSIFYFIYWWRFVACSAWNPMFRNQMLSDVILTPAK</sequence>